<accession>A0A2S4ZY35</accession>
<feature type="transmembrane region" description="Helical" evidence="6">
    <location>
        <begin position="132"/>
        <end position="151"/>
    </location>
</feature>
<feature type="transmembrane region" description="Helical" evidence="6">
    <location>
        <begin position="320"/>
        <end position="338"/>
    </location>
</feature>
<evidence type="ECO:0000256" key="1">
    <source>
        <dbReference type="ARBA" id="ARBA00004127"/>
    </source>
</evidence>
<dbReference type="GO" id="GO:0015990">
    <property type="term" value="P:electron transport coupled proton transport"/>
    <property type="evidence" value="ECO:0007669"/>
    <property type="project" value="TreeGrafter"/>
</dbReference>
<organism evidence="9 10">
    <name type="scientific">Solitalea longa</name>
    <dbReference type="NCBI Taxonomy" id="2079460"/>
    <lineage>
        <taxon>Bacteria</taxon>
        <taxon>Pseudomonadati</taxon>
        <taxon>Bacteroidota</taxon>
        <taxon>Sphingobacteriia</taxon>
        <taxon>Sphingobacteriales</taxon>
        <taxon>Sphingobacteriaceae</taxon>
        <taxon>Solitalea</taxon>
    </lineage>
</organism>
<dbReference type="PRINTS" id="PR01434">
    <property type="entry name" value="NADHDHGNASE5"/>
</dbReference>
<dbReference type="EMBL" id="PQVF01000013">
    <property type="protein sequence ID" value="POY35225.1"/>
    <property type="molecule type" value="Genomic_DNA"/>
</dbReference>
<dbReference type="InterPro" id="IPR018393">
    <property type="entry name" value="NADHpl_OxRdtase_5_subgr"/>
</dbReference>
<dbReference type="InterPro" id="IPR001516">
    <property type="entry name" value="Proton_antipo_N"/>
</dbReference>
<feature type="transmembrane region" description="Helical" evidence="6">
    <location>
        <begin position="228"/>
        <end position="246"/>
    </location>
</feature>
<feature type="transmembrane region" description="Helical" evidence="6">
    <location>
        <begin position="267"/>
        <end position="286"/>
    </location>
</feature>
<proteinExistence type="predicted"/>
<dbReference type="Proteomes" id="UP000236893">
    <property type="component" value="Unassembled WGS sequence"/>
</dbReference>
<evidence type="ECO:0000256" key="5">
    <source>
        <dbReference type="RuleBase" id="RU000320"/>
    </source>
</evidence>
<feature type="transmembrane region" description="Helical" evidence="6">
    <location>
        <begin position="538"/>
        <end position="558"/>
    </location>
</feature>
<dbReference type="NCBIfam" id="NF005141">
    <property type="entry name" value="PRK06590.1"/>
    <property type="match status" value="1"/>
</dbReference>
<gene>
    <name evidence="9" type="ORF">C3K47_16250</name>
</gene>
<evidence type="ECO:0000259" key="8">
    <source>
        <dbReference type="Pfam" id="PF00662"/>
    </source>
</evidence>
<evidence type="ECO:0000313" key="10">
    <source>
        <dbReference type="Proteomes" id="UP000236893"/>
    </source>
</evidence>
<feature type="transmembrane region" description="Helical" evidence="6">
    <location>
        <begin position="6"/>
        <end position="21"/>
    </location>
</feature>
<feature type="transmembrane region" description="Helical" evidence="6">
    <location>
        <begin position="486"/>
        <end position="504"/>
    </location>
</feature>
<sequence>MGAALGALLLPLLSFLIIGFIKPRKSDWLSIFFSFVSFLLSVYCFINTWNSEIHHFTWQWLNTGVIKLNAGIKIDNLSSLMLVLVTLITTLVLIYSTEYMKGEKYYNRYFAHLSLFMFSMLGVVLADSLLLIYIFWELVGFSSYLLIGFWFDRDSAAAANKKAFIVNRIGDIAFFVGIMILFTQFRTLDLSALFGTAGKAGLIQQSVVENGMWKFVDVFGQAKTLDSWMLTAAGLCIFAGAVAKSAQFPLHVWLPDAMEGPTSVSSLIHAATMVAAGVYLTARVYPLFNPDALTVIASIGAFTAFMAATIALTQNDLKKVLAYSTISQLGFMIAALGIGAWQAALFHLVTHAFFKCLLFLGAGSVIHQLHHVQHKHHLDFDPQDMRLMGGLRKQMPVTYLVLLVASLSLAGLPLFSGFLSKDLILIGAWSGEKPGSTIVAVLLSVTSALTAFYIFRMIFKVFWAENRLQKTVENIDVSVHESGKSMTIPMVVLAIFSLFAAFSINPLHGTHSWIYEGLIVPLNSFSPKIQYMEFAESWVPIITVVLAVAMILVARFAYYKQKMTFLSKQSFLYKFSYNAWYFDKLYNSVIVKSVVLLANSIRWFDTNIVDGFVNGTASVVQSLSAIVDWIDRNIVDGFVNGIAALAGRLGNLIRGFQTGRVQQYMALGVFGLILIIVLSYIF</sequence>
<dbReference type="Gene3D" id="1.20.5.2700">
    <property type="match status" value="2"/>
</dbReference>
<feature type="transmembrane region" description="Helical" evidence="6">
    <location>
        <begin position="664"/>
        <end position="681"/>
    </location>
</feature>
<reference evidence="9 10" key="1">
    <citation type="submission" date="2018-01" db="EMBL/GenBank/DDBJ databases">
        <authorList>
            <person name="Gaut B.S."/>
            <person name="Morton B.R."/>
            <person name="Clegg M.T."/>
            <person name="Duvall M.R."/>
        </authorList>
    </citation>
    <scope>NUCLEOTIDE SEQUENCE [LARGE SCALE GENOMIC DNA]</scope>
    <source>
        <strain evidence="9 10">HR-AV</strain>
    </source>
</reference>
<feature type="transmembrane region" description="Helical" evidence="6">
    <location>
        <begin position="438"/>
        <end position="459"/>
    </location>
</feature>
<dbReference type="GO" id="GO:0008137">
    <property type="term" value="F:NADH dehydrogenase (ubiquinone) activity"/>
    <property type="evidence" value="ECO:0007669"/>
    <property type="project" value="InterPro"/>
</dbReference>
<dbReference type="InterPro" id="IPR003945">
    <property type="entry name" value="NU5C-like"/>
</dbReference>
<feature type="transmembrane region" description="Helical" evidence="6">
    <location>
        <begin position="77"/>
        <end position="97"/>
    </location>
</feature>
<evidence type="ECO:0000256" key="2">
    <source>
        <dbReference type="ARBA" id="ARBA00022692"/>
    </source>
</evidence>
<dbReference type="InterPro" id="IPR001750">
    <property type="entry name" value="ND/Mrp_TM"/>
</dbReference>
<evidence type="ECO:0000313" key="9">
    <source>
        <dbReference type="EMBL" id="POY35225.1"/>
    </source>
</evidence>
<feature type="domain" description="NADH-Ubiquinone oxidoreductase (complex I) chain 5 N-terminal" evidence="8">
    <location>
        <begin position="60"/>
        <end position="110"/>
    </location>
</feature>
<dbReference type="Pfam" id="PF00662">
    <property type="entry name" value="Proton_antipo_N"/>
    <property type="match status" value="1"/>
</dbReference>
<dbReference type="Pfam" id="PF00361">
    <property type="entry name" value="Proton_antipo_M"/>
    <property type="match status" value="1"/>
</dbReference>
<dbReference type="PANTHER" id="PTHR42829:SF2">
    <property type="entry name" value="NADH-UBIQUINONE OXIDOREDUCTASE CHAIN 5"/>
    <property type="match status" value="1"/>
</dbReference>
<feature type="transmembrane region" description="Helical" evidence="6">
    <location>
        <begin position="163"/>
        <end position="185"/>
    </location>
</feature>
<keyword evidence="4 6" id="KW-0472">Membrane</keyword>
<feature type="transmembrane region" description="Helical" evidence="6">
    <location>
        <begin position="344"/>
        <end position="366"/>
    </location>
</feature>
<name>A0A2S4ZY35_9SPHI</name>
<evidence type="ECO:0000256" key="4">
    <source>
        <dbReference type="ARBA" id="ARBA00023136"/>
    </source>
</evidence>
<dbReference type="GO" id="GO:0012505">
    <property type="term" value="C:endomembrane system"/>
    <property type="evidence" value="ECO:0007669"/>
    <property type="project" value="UniProtKB-SubCell"/>
</dbReference>
<dbReference type="OrthoDB" id="9807568at2"/>
<feature type="transmembrane region" description="Helical" evidence="6">
    <location>
        <begin position="28"/>
        <end position="49"/>
    </location>
</feature>
<dbReference type="PRINTS" id="PR01435">
    <property type="entry name" value="NPOXDRDTASE5"/>
</dbReference>
<feature type="domain" description="NADH:quinone oxidoreductase/Mrp antiporter transmembrane" evidence="7">
    <location>
        <begin position="126"/>
        <end position="447"/>
    </location>
</feature>
<feature type="transmembrane region" description="Helical" evidence="6">
    <location>
        <begin position="109"/>
        <end position="126"/>
    </location>
</feature>
<comment type="subcellular location">
    <subcellularLocation>
        <location evidence="1">Endomembrane system</location>
        <topology evidence="1">Multi-pass membrane protein</topology>
    </subcellularLocation>
    <subcellularLocation>
        <location evidence="5">Membrane</location>
        <topology evidence="5">Multi-pass membrane protein</topology>
    </subcellularLocation>
</comment>
<evidence type="ECO:0000259" key="7">
    <source>
        <dbReference type="Pfam" id="PF00361"/>
    </source>
</evidence>
<dbReference type="GO" id="GO:0042773">
    <property type="term" value="P:ATP synthesis coupled electron transport"/>
    <property type="evidence" value="ECO:0007669"/>
    <property type="project" value="InterPro"/>
</dbReference>
<protein>
    <submittedName>
        <fullName evidence="9">NADH-quinone oxidoreductase subunit L</fullName>
    </submittedName>
</protein>
<dbReference type="NCBIfam" id="TIGR01974">
    <property type="entry name" value="NDH_I_L"/>
    <property type="match status" value="1"/>
</dbReference>
<evidence type="ECO:0000256" key="3">
    <source>
        <dbReference type="ARBA" id="ARBA00022989"/>
    </source>
</evidence>
<dbReference type="GO" id="GO:0003954">
    <property type="term" value="F:NADH dehydrogenase activity"/>
    <property type="evidence" value="ECO:0007669"/>
    <property type="project" value="TreeGrafter"/>
</dbReference>
<feature type="transmembrane region" description="Helical" evidence="6">
    <location>
        <begin position="292"/>
        <end position="313"/>
    </location>
</feature>
<keyword evidence="10" id="KW-1185">Reference proteome</keyword>
<evidence type="ECO:0000256" key="6">
    <source>
        <dbReference type="SAM" id="Phobius"/>
    </source>
</evidence>
<dbReference type="GO" id="GO:0016020">
    <property type="term" value="C:membrane"/>
    <property type="evidence" value="ECO:0007669"/>
    <property type="project" value="UniProtKB-SubCell"/>
</dbReference>
<comment type="caution">
    <text evidence="9">The sequence shown here is derived from an EMBL/GenBank/DDBJ whole genome shotgun (WGS) entry which is preliminary data.</text>
</comment>
<dbReference type="PANTHER" id="PTHR42829">
    <property type="entry name" value="NADH-UBIQUINONE OXIDOREDUCTASE CHAIN 5"/>
    <property type="match status" value="1"/>
</dbReference>
<dbReference type="AlphaFoldDB" id="A0A2S4ZY35"/>
<keyword evidence="2 5" id="KW-0812">Transmembrane</keyword>
<keyword evidence="3 6" id="KW-1133">Transmembrane helix</keyword>
<feature type="transmembrane region" description="Helical" evidence="6">
    <location>
        <begin position="397"/>
        <end position="418"/>
    </location>
</feature>